<evidence type="ECO:0000256" key="2">
    <source>
        <dbReference type="SAM" id="MobiDB-lite"/>
    </source>
</evidence>
<evidence type="ECO:0000259" key="3">
    <source>
        <dbReference type="PROSITE" id="PS50144"/>
    </source>
</evidence>
<dbReference type="WBParaSite" id="Pan_g2530.t1">
    <property type="protein sequence ID" value="Pan_g2530.t1"/>
    <property type="gene ID" value="Pan_g2530"/>
</dbReference>
<dbReference type="Gene3D" id="2.60.210.10">
    <property type="entry name" value="Apoptosis, Tumor Necrosis Factor Receptor Associated Protein 2, Chain A"/>
    <property type="match status" value="1"/>
</dbReference>
<dbReference type="PROSITE" id="PS50144">
    <property type="entry name" value="MATH"/>
    <property type="match status" value="1"/>
</dbReference>
<dbReference type="Pfam" id="PF22486">
    <property type="entry name" value="MATH_2"/>
    <property type="match status" value="1"/>
</dbReference>
<sequence length="844" mass="96380">MESFTEELAESRPRFGRCLNIFPSQKDIIDPQTTSFNRKKSFTFTIKGLERFVDGFVLYSPPFGVGGLMWRILVKVVSVDCDGKLKRHLGFFTSCCSHPYSSNWKATVKATLITITSMNTIFQRRQTEHEYSAKNYDWGYSQFGALEDIKKNCFHDDEFKVRMDIEIIRVEMAQTLHRFMNNLITRVDAPMKRLREGYVDEAIQLNNDVLREAMGRSAWVIEKVKWQGQMLNKMKLKQSIKRIEKGGTFSPTNDRITVKTALMGVPLPKHLSKQLNLLPKSVRVDVTATKVAAPSVQKNSGDSAPVCTGAEGCTCETCIEDGIKTLKSSLSKTSVGKSEVETVKNVEGQSEPPEDPAYYTPNNSTSESSLSSDSGDSTYVNTDISESSDPEPTPEDSSPAPNLLPIPASMTEDELFPTQFSRKVVSEAATLAKIKYPDLGCDAEELLGKMPDGKTGMAGCRDVILQTYFTKILQDEEELPFETFCENLKMEAIKNFEKILITVLDFFRHVMNHIAKISTVTPPEFTYDQPSYEVGIDCLEWIDKCTDLLADFIEVQSNDMESRRINQILEFRKQQHAITDSVKDRHIAMLKIRDEAIRLQIQLKELLIEVEKHEVLNRRFCQSQSDVRKKTDELMAICEKREADRVAVMDMIESIDKNKALFEDVLDELKPFRREFHRFRTGFNEAAAVIEEGMETTAKIVNHKVRALNEVRKQADKMQREREEIVKSRKTVEEKHAKEMRSLDRHKLIDLCGMVQDEVEEFLDHCDDAIQRRRQFIRASQSESERCAFRAEIEILYGLRSNGKAALTTITKHTNECLRLFDCGSNIEDLPKVPVIELPEIPFF</sequence>
<dbReference type="CDD" id="cd00121">
    <property type="entry name" value="MATH"/>
    <property type="match status" value="1"/>
</dbReference>
<accession>A0A7E4VRH0</accession>
<evidence type="ECO:0000313" key="5">
    <source>
        <dbReference type="WBParaSite" id="Pan_g2530.t1"/>
    </source>
</evidence>
<keyword evidence="4" id="KW-1185">Reference proteome</keyword>
<evidence type="ECO:0000256" key="1">
    <source>
        <dbReference type="SAM" id="Coils"/>
    </source>
</evidence>
<reference evidence="5" key="2">
    <citation type="submission" date="2020-10" db="UniProtKB">
        <authorList>
            <consortium name="WormBaseParasite"/>
        </authorList>
    </citation>
    <scope>IDENTIFICATION</scope>
</reference>
<dbReference type="Proteomes" id="UP000492821">
    <property type="component" value="Unassembled WGS sequence"/>
</dbReference>
<organism evidence="4 5">
    <name type="scientific">Panagrellus redivivus</name>
    <name type="common">Microworm</name>
    <dbReference type="NCBI Taxonomy" id="6233"/>
    <lineage>
        <taxon>Eukaryota</taxon>
        <taxon>Metazoa</taxon>
        <taxon>Ecdysozoa</taxon>
        <taxon>Nematoda</taxon>
        <taxon>Chromadorea</taxon>
        <taxon>Rhabditida</taxon>
        <taxon>Tylenchina</taxon>
        <taxon>Panagrolaimomorpha</taxon>
        <taxon>Panagrolaimoidea</taxon>
        <taxon>Panagrolaimidae</taxon>
        <taxon>Panagrellus</taxon>
    </lineage>
</organism>
<feature type="region of interest" description="Disordered" evidence="2">
    <location>
        <begin position="329"/>
        <end position="407"/>
    </location>
</feature>
<keyword evidence="1" id="KW-0175">Coiled coil</keyword>
<name>A0A7E4VRH0_PANRE</name>
<dbReference type="AlphaFoldDB" id="A0A7E4VRH0"/>
<feature type="coiled-coil region" evidence="1">
    <location>
        <begin position="589"/>
        <end position="616"/>
    </location>
</feature>
<dbReference type="SUPFAM" id="SSF49599">
    <property type="entry name" value="TRAF domain-like"/>
    <property type="match status" value="1"/>
</dbReference>
<dbReference type="InterPro" id="IPR002083">
    <property type="entry name" value="MATH/TRAF_dom"/>
</dbReference>
<feature type="coiled-coil region" evidence="1">
    <location>
        <begin position="701"/>
        <end position="735"/>
    </location>
</feature>
<feature type="compositionally biased region" description="Low complexity" evidence="2">
    <location>
        <begin position="364"/>
        <end position="385"/>
    </location>
</feature>
<dbReference type="SMART" id="SM00061">
    <property type="entry name" value="MATH"/>
    <property type="match status" value="1"/>
</dbReference>
<protein>
    <submittedName>
        <fullName evidence="5">MATH domain-containing protein</fullName>
    </submittedName>
</protein>
<dbReference type="InterPro" id="IPR008974">
    <property type="entry name" value="TRAF-like"/>
</dbReference>
<proteinExistence type="predicted"/>
<feature type="domain" description="MATH" evidence="3">
    <location>
        <begin position="39"/>
        <end position="165"/>
    </location>
</feature>
<evidence type="ECO:0000313" key="4">
    <source>
        <dbReference type="Proteomes" id="UP000492821"/>
    </source>
</evidence>
<reference evidence="4" key="1">
    <citation type="journal article" date="2013" name="Genetics">
        <title>The draft genome and transcriptome of Panagrellus redivivus are shaped by the harsh demands of a free-living lifestyle.</title>
        <authorList>
            <person name="Srinivasan J."/>
            <person name="Dillman A.R."/>
            <person name="Macchietto M.G."/>
            <person name="Heikkinen L."/>
            <person name="Lakso M."/>
            <person name="Fracchia K.M."/>
            <person name="Antoshechkin I."/>
            <person name="Mortazavi A."/>
            <person name="Wong G."/>
            <person name="Sternberg P.W."/>
        </authorList>
    </citation>
    <scope>NUCLEOTIDE SEQUENCE [LARGE SCALE GENOMIC DNA]</scope>
    <source>
        <strain evidence="4">MT8872</strain>
    </source>
</reference>